<dbReference type="Proteomes" id="UP000282636">
    <property type="component" value="Unassembled WGS sequence"/>
</dbReference>
<organism evidence="1 2">
    <name type="scientific">Pseudomonas syringae pv. theae</name>
    <dbReference type="NCBI Taxonomy" id="103985"/>
    <lineage>
        <taxon>Bacteria</taxon>
        <taxon>Pseudomonadati</taxon>
        <taxon>Pseudomonadota</taxon>
        <taxon>Gammaproteobacteria</taxon>
        <taxon>Pseudomonadales</taxon>
        <taxon>Pseudomonadaceae</taxon>
        <taxon>Pseudomonas</taxon>
        <taxon>Pseudomonas syringae</taxon>
    </lineage>
</organism>
<name>A0A3M5N6I7_PSESX</name>
<dbReference type="EMBL" id="RBTL01000156">
    <property type="protein sequence ID" value="RMT67978.1"/>
    <property type="molecule type" value="Genomic_DNA"/>
</dbReference>
<proteinExistence type="predicted"/>
<dbReference type="AlphaFoldDB" id="A0A3M5N6I7"/>
<sequence>MTVRVVFPRARHTGRDGAGDLRFVLQGRAKAHLFRVGNGLEANLEAAISRSAGGHPGDHRAGGKGLRGTARDFQYLTGCQGGAAADAAEPGLAIEITLVTQTRIEKPAFTLQVFVVGIGIAQGGVGFGVVIGLAIGSAGATGLVDVAVQVGVDDTVMVSADVDVFFHHLVAGLQGPHAILPAAAEPGLWAAGQLYIELVVTLIVVELHHVDVQARIAGEAVPDAHISQQPADKRQVAFAVLHDLLTPGVFTHQVEEKVLASEIMPITQDAFDNVRHRLVLIDAKLLTSAQQGQARFQGYFVARLINRAGQAFETGGHAVQCAQRLDRRRAQA</sequence>
<evidence type="ECO:0000313" key="1">
    <source>
        <dbReference type="EMBL" id="RMT67978.1"/>
    </source>
</evidence>
<protein>
    <submittedName>
        <fullName evidence="1">Uncharacterized protein</fullName>
    </submittedName>
</protein>
<comment type="caution">
    <text evidence="1">The sequence shown here is derived from an EMBL/GenBank/DDBJ whole genome shotgun (WGS) entry which is preliminary data.</text>
</comment>
<evidence type="ECO:0000313" key="2">
    <source>
        <dbReference type="Proteomes" id="UP000282636"/>
    </source>
</evidence>
<accession>A0A3M5N6I7</accession>
<reference evidence="1 2" key="1">
    <citation type="submission" date="2018-08" db="EMBL/GenBank/DDBJ databases">
        <title>Recombination of ecologically and evolutionarily significant loci maintains genetic cohesion in the Pseudomonas syringae species complex.</title>
        <authorList>
            <person name="Dillon M."/>
            <person name="Thakur S."/>
            <person name="Almeida R.N.D."/>
            <person name="Weir B.S."/>
            <person name="Guttman D.S."/>
        </authorList>
    </citation>
    <scope>NUCLEOTIDE SEQUENCE [LARGE SCALE GENOMIC DNA]</scope>
    <source>
        <strain evidence="1 2">ICMP 3934</strain>
    </source>
</reference>
<gene>
    <name evidence="1" type="ORF">ALP44_03970</name>
</gene>